<name>A0A4S4E2F6_CAMSN</name>
<dbReference type="Proteomes" id="UP000306102">
    <property type="component" value="Unassembled WGS sequence"/>
</dbReference>
<feature type="region of interest" description="Disordered" evidence="2">
    <location>
        <begin position="1"/>
        <end position="47"/>
    </location>
</feature>
<keyword evidence="1" id="KW-0175">Coiled coil</keyword>
<evidence type="ECO:0008006" key="5">
    <source>
        <dbReference type="Google" id="ProtNLM"/>
    </source>
</evidence>
<accession>A0A4S4E2F6</accession>
<sequence>MFPPNNQLSVHTKALTIQDPSALKHVGQNDSGLTARDEGQNGPSSQGETVIYTTKKHLDYIDLLGQKIKEHEDNIKIMKSQKNSLDDSILDMQVSLGKYHSSSAPMINDEDNSHVESEEETAEHIIRHEKSAAGILCQLKTCHGSGSSQLLLTKDVLGVVATLGKVDDDNLSRLLSEYLGIQTMLAVVCKTYDGVKALETYEKDGSINKSTGLHGLGTSIGRHLDGRFLVICLEELRPYVGEFVTNDPQRRLDLLKPRLLGGESPPGFLGFAVNMINIDSANLHRLTANGLGLRETLFYNLFSRLQVYRTREDMLQALPYIRDGALSLDGGMVKTTGVFSLGNREDIDVKFPKSCGTSNLPLNYSETEKRIKEMKWKKERILEDMQREQSLLDHEKLIFDLKKQEYVKFLAESSSYATQGPVDVKWQMRKAFNPQVFCSIGVVVSSNSGSAEGRISSSIRITSVPEMRKNQTAKEAEKVGGKKCWYQLEKELLFYTLLFWVSHFVQDTVYKGQKWWGFRNPVRFSSSQPSPAVASAPCLRLCPLLCLRLCLSPPLVDVGPSFPSSSLFFFSNSGDSGEGFFELPIKILLNAF</sequence>
<evidence type="ECO:0000256" key="2">
    <source>
        <dbReference type="SAM" id="MobiDB-lite"/>
    </source>
</evidence>
<reference evidence="3 4" key="1">
    <citation type="journal article" date="2018" name="Proc. Natl. Acad. Sci. U.S.A.">
        <title>Draft genome sequence of Camellia sinensis var. sinensis provides insights into the evolution of the tea genome and tea quality.</title>
        <authorList>
            <person name="Wei C."/>
            <person name="Yang H."/>
            <person name="Wang S."/>
            <person name="Zhao J."/>
            <person name="Liu C."/>
            <person name="Gao L."/>
            <person name="Xia E."/>
            <person name="Lu Y."/>
            <person name="Tai Y."/>
            <person name="She G."/>
            <person name="Sun J."/>
            <person name="Cao H."/>
            <person name="Tong W."/>
            <person name="Gao Q."/>
            <person name="Li Y."/>
            <person name="Deng W."/>
            <person name="Jiang X."/>
            <person name="Wang W."/>
            <person name="Chen Q."/>
            <person name="Zhang S."/>
            <person name="Li H."/>
            <person name="Wu J."/>
            <person name="Wang P."/>
            <person name="Li P."/>
            <person name="Shi C."/>
            <person name="Zheng F."/>
            <person name="Jian J."/>
            <person name="Huang B."/>
            <person name="Shan D."/>
            <person name="Shi M."/>
            <person name="Fang C."/>
            <person name="Yue Y."/>
            <person name="Li F."/>
            <person name="Li D."/>
            <person name="Wei S."/>
            <person name="Han B."/>
            <person name="Jiang C."/>
            <person name="Yin Y."/>
            <person name="Xia T."/>
            <person name="Zhang Z."/>
            <person name="Bennetzen J.L."/>
            <person name="Zhao S."/>
            <person name="Wan X."/>
        </authorList>
    </citation>
    <scope>NUCLEOTIDE SEQUENCE [LARGE SCALE GENOMIC DNA]</scope>
    <source>
        <strain evidence="4">cv. Shuchazao</strain>
        <tissue evidence="3">Leaf</tissue>
    </source>
</reference>
<organism evidence="3 4">
    <name type="scientific">Camellia sinensis var. sinensis</name>
    <name type="common">China tea</name>
    <dbReference type="NCBI Taxonomy" id="542762"/>
    <lineage>
        <taxon>Eukaryota</taxon>
        <taxon>Viridiplantae</taxon>
        <taxon>Streptophyta</taxon>
        <taxon>Embryophyta</taxon>
        <taxon>Tracheophyta</taxon>
        <taxon>Spermatophyta</taxon>
        <taxon>Magnoliopsida</taxon>
        <taxon>eudicotyledons</taxon>
        <taxon>Gunneridae</taxon>
        <taxon>Pentapetalae</taxon>
        <taxon>asterids</taxon>
        <taxon>Ericales</taxon>
        <taxon>Theaceae</taxon>
        <taxon>Camellia</taxon>
    </lineage>
</organism>
<dbReference type="PANTHER" id="PTHR33566:SF6">
    <property type="entry name" value="PROTEIN DEFECTIVE IN MERISTEM SILENCING 3"/>
    <property type="match status" value="1"/>
</dbReference>
<dbReference type="EMBL" id="SDRB02008080">
    <property type="protein sequence ID" value="THG10039.1"/>
    <property type="molecule type" value="Genomic_DNA"/>
</dbReference>
<gene>
    <name evidence="3" type="ORF">TEA_028110</name>
</gene>
<evidence type="ECO:0000313" key="4">
    <source>
        <dbReference type="Proteomes" id="UP000306102"/>
    </source>
</evidence>
<dbReference type="STRING" id="542762.A0A4S4E2F6"/>
<comment type="caution">
    <text evidence="3">The sequence shown here is derived from an EMBL/GenBank/DDBJ whole genome shotgun (WGS) entry which is preliminary data.</text>
</comment>
<evidence type="ECO:0000256" key="1">
    <source>
        <dbReference type="SAM" id="Coils"/>
    </source>
</evidence>
<feature type="coiled-coil region" evidence="1">
    <location>
        <begin position="61"/>
        <end position="88"/>
    </location>
</feature>
<dbReference type="AlphaFoldDB" id="A0A4S4E2F6"/>
<evidence type="ECO:0000313" key="3">
    <source>
        <dbReference type="EMBL" id="THG10039.1"/>
    </source>
</evidence>
<protein>
    <recommendedName>
        <fullName evidence="5">Protein DEFECTIVE IN MERISTEM SILENCING 3</fullName>
    </recommendedName>
</protein>
<keyword evidence="4" id="KW-1185">Reference proteome</keyword>
<feature type="compositionally biased region" description="Polar residues" evidence="2">
    <location>
        <begin position="1"/>
        <end position="10"/>
    </location>
</feature>
<proteinExistence type="predicted"/>
<dbReference type="PANTHER" id="PTHR33566">
    <property type="entry name" value="EN/SPM-LIKE TRANSPOSON-RELATED"/>
    <property type="match status" value="1"/>
</dbReference>